<name>A0A067MKX8_BOTB1</name>
<dbReference type="AlphaFoldDB" id="A0A067MKX8"/>
<evidence type="ECO:0000256" key="1">
    <source>
        <dbReference type="SAM" id="MobiDB-lite"/>
    </source>
</evidence>
<feature type="region of interest" description="Disordered" evidence="1">
    <location>
        <begin position="1"/>
        <end position="22"/>
    </location>
</feature>
<sequence>MLVDPDKTLTAPPPATPPLIAPQLTAPRLTAPRFLGSRPDGSRPAPQKSLVVPATNVLVDMAHYKDVPPGLQPSSQPVDMEALKKIPPFSRLPVGLFPTCLQGPFPPVIHCGLPITDEQMKKLLRNCDYRSFVPQFDSYGVSSVAAATIGKYIMGRTSYFVDIARVLNVGGNDRILSFGDNYVLYRREKLLPTKETLQKLLELLELPATIKPKWYLSCVYYAWGDSPYPGLFC</sequence>
<reference evidence="3" key="1">
    <citation type="journal article" date="2014" name="Proc. Natl. Acad. Sci. U.S.A.">
        <title>Extensive sampling of basidiomycete genomes demonstrates inadequacy of the white-rot/brown-rot paradigm for wood decay fungi.</title>
        <authorList>
            <person name="Riley R."/>
            <person name="Salamov A.A."/>
            <person name="Brown D.W."/>
            <person name="Nagy L.G."/>
            <person name="Floudas D."/>
            <person name="Held B.W."/>
            <person name="Levasseur A."/>
            <person name="Lombard V."/>
            <person name="Morin E."/>
            <person name="Otillar R."/>
            <person name="Lindquist E.A."/>
            <person name="Sun H."/>
            <person name="LaButti K.M."/>
            <person name="Schmutz J."/>
            <person name="Jabbour D."/>
            <person name="Luo H."/>
            <person name="Baker S.E."/>
            <person name="Pisabarro A.G."/>
            <person name="Walton J.D."/>
            <person name="Blanchette R.A."/>
            <person name="Henrissat B."/>
            <person name="Martin F."/>
            <person name="Cullen D."/>
            <person name="Hibbett D.S."/>
            <person name="Grigoriev I.V."/>
        </authorList>
    </citation>
    <scope>NUCLEOTIDE SEQUENCE [LARGE SCALE GENOMIC DNA]</scope>
    <source>
        <strain evidence="3">FD-172 SS1</strain>
    </source>
</reference>
<dbReference type="HOGENOM" id="CLU_110307_0_0_1"/>
<accession>A0A067MKX8</accession>
<gene>
    <name evidence="2" type="ORF">BOTBODRAFT_146728</name>
</gene>
<keyword evidence="3" id="KW-1185">Reference proteome</keyword>
<proteinExistence type="predicted"/>
<evidence type="ECO:0000313" key="2">
    <source>
        <dbReference type="EMBL" id="KDQ12542.1"/>
    </source>
</evidence>
<feature type="compositionally biased region" description="Pro residues" evidence="1">
    <location>
        <begin position="11"/>
        <end position="20"/>
    </location>
</feature>
<evidence type="ECO:0000313" key="3">
    <source>
        <dbReference type="Proteomes" id="UP000027195"/>
    </source>
</evidence>
<organism evidence="2 3">
    <name type="scientific">Botryobasidium botryosum (strain FD-172 SS1)</name>
    <dbReference type="NCBI Taxonomy" id="930990"/>
    <lineage>
        <taxon>Eukaryota</taxon>
        <taxon>Fungi</taxon>
        <taxon>Dikarya</taxon>
        <taxon>Basidiomycota</taxon>
        <taxon>Agaricomycotina</taxon>
        <taxon>Agaricomycetes</taxon>
        <taxon>Cantharellales</taxon>
        <taxon>Botryobasidiaceae</taxon>
        <taxon>Botryobasidium</taxon>
    </lineage>
</organism>
<dbReference type="InParanoid" id="A0A067MKX8"/>
<protein>
    <submittedName>
        <fullName evidence="2">Uncharacterized protein</fullName>
    </submittedName>
</protein>
<dbReference type="EMBL" id="KL198050">
    <property type="protein sequence ID" value="KDQ12542.1"/>
    <property type="molecule type" value="Genomic_DNA"/>
</dbReference>
<dbReference type="Proteomes" id="UP000027195">
    <property type="component" value="Unassembled WGS sequence"/>
</dbReference>